<dbReference type="Pfam" id="PF00440">
    <property type="entry name" value="TetR_N"/>
    <property type="match status" value="1"/>
</dbReference>
<organism evidence="4 5">
    <name type="scientific">Bradyrhizobium diversitatis</name>
    <dbReference type="NCBI Taxonomy" id="2755406"/>
    <lineage>
        <taxon>Bacteria</taxon>
        <taxon>Pseudomonadati</taxon>
        <taxon>Pseudomonadota</taxon>
        <taxon>Alphaproteobacteria</taxon>
        <taxon>Hyphomicrobiales</taxon>
        <taxon>Nitrobacteraceae</taxon>
        <taxon>Bradyrhizobium</taxon>
    </lineage>
</organism>
<dbReference type="Pfam" id="PF17754">
    <property type="entry name" value="TetR_C_14"/>
    <property type="match status" value="1"/>
</dbReference>
<comment type="caution">
    <text evidence="4">The sequence shown here is derived from an EMBL/GenBank/DDBJ whole genome shotgun (WGS) entry which is preliminary data.</text>
</comment>
<dbReference type="EMBL" id="JACEGD010000001">
    <property type="protein sequence ID" value="MBH5384889.1"/>
    <property type="molecule type" value="Genomic_DNA"/>
</dbReference>
<dbReference type="InterPro" id="IPR041347">
    <property type="entry name" value="MftR_C"/>
</dbReference>
<evidence type="ECO:0000259" key="3">
    <source>
        <dbReference type="PROSITE" id="PS50977"/>
    </source>
</evidence>
<proteinExistence type="predicted"/>
<keyword evidence="5" id="KW-1185">Reference proteome</keyword>
<dbReference type="InterPro" id="IPR050624">
    <property type="entry name" value="HTH-type_Tx_Regulator"/>
</dbReference>
<evidence type="ECO:0000256" key="2">
    <source>
        <dbReference type="PROSITE-ProRule" id="PRU00335"/>
    </source>
</evidence>
<dbReference type="RefSeq" id="WP_197964647.1">
    <property type="nucleotide sequence ID" value="NZ_JACEGD010000001.1"/>
</dbReference>
<dbReference type="Proteomes" id="UP001194539">
    <property type="component" value="Unassembled WGS sequence"/>
</dbReference>
<sequence>MGLSLPAKVAADDKVAEEGLRERKRRETLARIAEAGLKLFMTNGYEETTLEAIAEAAGISRRTFFYYFKSKEEILLAWQSHFTQLIRAAVIAEPSDQSPIDTVKNALLKLTGNYNSEQSLALDRVIRSSPALISASHAKYIAQEQAIFEALCVKWPQAKRRKSLRYVAMVAVGALRLAIESWSNDNGRRPPAAYLRESFANLQGIL</sequence>
<dbReference type="PROSITE" id="PS01081">
    <property type="entry name" value="HTH_TETR_1"/>
    <property type="match status" value="1"/>
</dbReference>
<dbReference type="InterPro" id="IPR023772">
    <property type="entry name" value="DNA-bd_HTH_TetR-type_CS"/>
</dbReference>
<dbReference type="PANTHER" id="PTHR43479:SF11">
    <property type="entry name" value="ACREF_ENVCD OPERON REPRESSOR-RELATED"/>
    <property type="match status" value="1"/>
</dbReference>
<feature type="domain" description="HTH tetR-type" evidence="3">
    <location>
        <begin position="26"/>
        <end position="86"/>
    </location>
</feature>
<name>A0ABS0NV50_9BRAD</name>
<dbReference type="SUPFAM" id="SSF46689">
    <property type="entry name" value="Homeodomain-like"/>
    <property type="match status" value="1"/>
</dbReference>
<keyword evidence="1 2" id="KW-0238">DNA-binding</keyword>
<reference evidence="4 5" key="1">
    <citation type="submission" date="2020-07" db="EMBL/GenBank/DDBJ databases">
        <title>Bradyrhizobium diversity isolated from nodules of indigenous legumes of Western Australia.</title>
        <authorList>
            <person name="Klepa M.S."/>
        </authorList>
    </citation>
    <scope>NUCLEOTIDE SEQUENCE [LARGE SCALE GENOMIC DNA]</scope>
    <source>
        <strain evidence="4 5">CNPSo 4019</strain>
    </source>
</reference>
<feature type="DNA-binding region" description="H-T-H motif" evidence="2">
    <location>
        <begin position="49"/>
        <end position="68"/>
    </location>
</feature>
<evidence type="ECO:0000313" key="5">
    <source>
        <dbReference type="Proteomes" id="UP001194539"/>
    </source>
</evidence>
<dbReference type="PANTHER" id="PTHR43479">
    <property type="entry name" value="ACREF/ENVCD OPERON REPRESSOR-RELATED"/>
    <property type="match status" value="1"/>
</dbReference>
<dbReference type="PRINTS" id="PR00455">
    <property type="entry name" value="HTHTETR"/>
</dbReference>
<accession>A0ABS0NV50</accession>
<dbReference type="PROSITE" id="PS50977">
    <property type="entry name" value="HTH_TETR_2"/>
    <property type="match status" value="1"/>
</dbReference>
<evidence type="ECO:0000313" key="4">
    <source>
        <dbReference type="EMBL" id="MBH5384889.1"/>
    </source>
</evidence>
<evidence type="ECO:0000256" key="1">
    <source>
        <dbReference type="ARBA" id="ARBA00023125"/>
    </source>
</evidence>
<dbReference type="InterPro" id="IPR009057">
    <property type="entry name" value="Homeodomain-like_sf"/>
</dbReference>
<dbReference type="InterPro" id="IPR001647">
    <property type="entry name" value="HTH_TetR"/>
</dbReference>
<dbReference type="Gene3D" id="1.10.357.10">
    <property type="entry name" value="Tetracycline Repressor, domain 2"/>
    <property type="match status" value="1"/>
</dbReference>
<gene>
    <name evidence="4" type="ORF">H1B27_01130</name>
</gene>
<protein>
    <submittedName>
        <fullName evidence="4">TetR family transcriptional regulator</fullName>
    </submittedName>
</protein>